<keyword evidence="1" id="KW-0472">Membrane</keyword>
<evidence type="ECO:0000256" key="1">
    <source>
        <dbReference type="SAM" id="Phobius"/>
    </source>
</evidence>
<proteinExistence type="predicted"/>
<dbReference type="EMBL" id="LS483254">
    <property type="protein sequence ID" value="SQD92213.1"/>
    <property type="molecule type" value="Genomic_DNA"/>
</dbReference>
<evidence type="ECO:0000313" key="2">
    <source>
        <dbReference type="EMBL" id="SQD92213.1"/>
    </source>
</evidence>
<evidence type="ECO:0000313" key="3">
    <source>
        <dbReference type="Proteomes" id="UP000249818"/>
    </source>
</evidence>
<organism evidence="2 3">
    <name type="scientific">Candidatus Bipolaricaulis anaerobius</name>
    <dbReference type="NCBI Taxonomy" id="2026885"/>
    <lineage>
        <taxon>Bacteria</taxon>
        <taxon>Candidatus Bipolaricaulota</taxon>
        <taxon>Candidatus Bipolaricaulia</taxon>
        <taxon>Candidatus Bipolaricaulales</taxon>
        <taxon>Candidatus Bipolaricaulaceae</taxon>
        <taxon>Candidatus Bipolaricaulis</taxon>
    </lineage>
</organism>
<feature type="transmembrane region" description="Helical" evidence="1">
    <location>
        <begin position="115"/>
        <end position="140"/>
    </location>
</feature>
<feature type="transmembrane region" description="Helical" evidence="1">
    <location>
        <begin position="65"/>
        <end position="84"/>
    </location>
</feature>
<name>A0A2X3K5C3_9BACT</name>
<keyword evidence="1" id="KW-1133">Transmembrane helix</keyword>
<feature type="transmembrane region" description="Helical" evidence="1">
    <location>
        <begin position="20"/>
        <end position="45"/>
    </location>
</feature>
<reference evidence="3" key="1">
    <citation type="submission" date="2018-05" db="EMBL/GenBank/DDBJ databases">
        <authorList>
            <person name="Hao L."/>
        </authorList>
    </citation>
    <scope>NUCLEOTIDE SEQUENCE [LARGE SCALE GENOMIC DNA]</scope>
</reference>
<dbReference type="KEGG" id="bana:BARAN1_0188"/>
<sequence>MSYTRLIMRASIRSNLRLKIALGIVLSITFICVAGVTILFCILLLEPEMGSVVPDRSRLEAYLGIIVYAASFLGVGITLNSFAFQSLVREKTRGNLQSLLATPVRPKDIWMGKSLSILVPGTLFGSALAVLVLVIVNGVYFLPGIGFVLNPWIALSSFVGVPLVYLALGLLVHLVGLTSRAANGNVIAQLFLPVMVNVMIQLAVHDVIDASSWLFLAINLGLAAVIGTIVIGLRSRLTAENIILSN</sequence>
<dbReference type="Proteomes" id="UP000249818">
    <property type="component" value="Chromosome BARAN1"/>
</dbReference>
<feature type="transmembrane region" description="Helical" evidence="1">
    <location>
        <begin position="210"/>
        <end position="233"/>
    </location>
</feature>
<feature type="transmembrane region" description="Helical" evidence="1">
    <location>
        <begin position="152"/>
        <end position="174"/>
    </location>
</feature>
<dbReference type="AlphaFoldDB" id="A0A2X3K5C3"/>
<protein>
    <submittedName>
        <fullName evidence="2">ATP synthase F0, A subunit</fullName>
    </submittedName>
</protein>
<keyword evidence="3" id="KW-1185">Reference proteome</keyword>
<keyword evidence="1" id="KW-0812">Transmembrane</keyword>
<gene>
    <name evidence="2" type="ORF">BARAN1_0188</name>
</gene>
<accession>A0A2X3K5C3</accession>
<feature type="transmembrane region" description="Helical" evidence="1">
    <location>
        <begin position="186"/>
        <end position="204"/>
    </location>
</feature>